<dbReference type="AlphaFoldDB" id="A0A9D4EIN9"/>
<feature type="region of interest" description="Disordered" evidence="1">
    <location>
        <begin position="136"/>
        <end position="171"/>
    </location>
</feature>
<reference evidence="2" key="1">
    <citation type="journal article" date="2019" name="bioRxiv">
        <title>The Genome of the Zebra Mussel, Dreissena polymorpha: A Resource for Invasive Species Research.</title>
        <authorList>
            <person name="McCartney M.A."/>
            <person name="Auch B."/>
            <person name="Kono T."/>
            <person name="Mallez S."/>
            <person name="Zhang Y."/>
            <person name="Obille A."/>
            <person name="Becker A."/>
            <person name="Abrahante J.E."/>
            <person name="Garbe J."/>
            <person name="Badalamenti J.P."/>
            <person name="Herman A."/>
            <person name="Mangelson H."/>
            <person name="Liachko I."/>
            <person name="Sullivan S."/>
            <person name="Sone E.D."/>
            <person name="Koren S."/>
            <person name="Silverstein K.A.T."/>
            <person name="Beckman K.B."/>
            <person name="Gohl D.M."/>
        </authorList>
    </citation>
    <scope>NUCLEOTIDE SEQUENCE</scope>
    <source>
        <strain evidence="2">Duluth1</strain>
        <tissue evidence="2">Whole animal</tissue>
    </source>
</reference>
<feature type="compositionally biased region" description="Basic and acidic residues" evidence="1">
    <location>
        <begin position="151"/>
        <end position="160"/>
    </location>
</feature>
<dbReference type="Proteomes" id="UP000828390">
    <property type="component" value="Unassembled WGS sequence"/>
</dbReference>
<keyword evidence="3" id="KW-1185">Reference proteome</keyword>
<dbReference type="EMBL" id="JAIWYP010000008">
    <property type="protein sequence ID" value="KAH3780338.1"/>
    <property type="molecule type" value="Genomic_DNA"/>
</dbReference>
<protein>
    <submittedName>
        <fullName evidence="2">Uncharacterized protein</fullName>
    </submittedName>
</protein>
<evidence type="ECO:0000313" key="3">
    <source>
        <dbReference type="Proteomes" id="UP000828390"/>
    </source>
</evidence>
<proteinExistence type="predicted"/>
<name>A0A9D4EIN9_DREPO</name>
<evidence type="ECO:0000313" key="2">
    <source>
        <dbReference type="EMBL" id="KAH3780338.1"/>
    </source>
</evidence>
<organism evidence="2 3">
    <name type="scientific">Dreissena polymorpha</name>
    <name type="common">Zebra mussel</name>
    <name type="synonym">Mytilus polymorpha</name>
    <dbReference type="NCBI Taxonomy" id="45954"/>
    <lineage>
        <taxon>Eukaryota</taxon>
        <taxon>Metazoa</taxon>
        <taxon>Spiralia</taxon>
        <taxon>Lophotrochozoa</taxon>
        <taxon>Mollusca</taxon>
        <taxon>Bivalvia</taxon>
        <taxon>Autobranchia</taxon>
        <taxon>Heteroconchia</taxon>
        <taxon>Euheterodonta</taxon>
        <taxon>Imparidentia</taxon>
        <taxon>Neoheterodontei</taxon>
        <taxon>Myida</taxon>
        <taxon>Dreissenoidea</taxon>
        <taxon>Dreissenidae</taxon>
        <taxon>Dreissena</taxon>
    </lineage>
</organism>
<sequence>MLLLCKLSLSVCNNVTICTSNNGDFIIGHGRERKKAPDMRNSRFFKISINIYHHDQRDRRATTSATLRSGAYASMLRNASKCSSINIYDHDQRHRRPTTETHCPSGTFERNARLVQYFQPIHNEIVASMNIYDHDQRHRKQTTKTHCPSGKFERNARLDASESPWPGPVRPSAERLYATLRSKCQSVNARKHDQRLHSPKNVKASPPWVDWWTCNFS</sequence>
<accession>A0A9D4EIN9</accession>
<reference evidence="2" key="2">
    <citation type="submission" date="2020-11" db="EMBL/GenBank/DDBJ databases">
        <authorList>
            <person name="McCartney M.A."/>
            <person name="Auch B."/>
            <person name="Kono T."/>
            <person name="Mallez S."/>
            <person name="Becker A."/>
            <person name="Gohl D.M."/>
            <person name="Silverstein K.A.T."/>
            <person name="Koren S."/>
            <person name="Bechman K.B."/>
            <person name="Herman A."/>
            <person name="Abrahante J.E."/>
            <person name="Garbe J."/>
        </authorList>
    </citation>
    <scope>NUCLEOTIDE SEQUENCE</scope>
    <source>
        <strain evidence="2">Duluth1</strain>
        <tissue evidence="2">Whole animal</tissue>
    </source>
</reference>
<comment type="caution">
    <text evidence="2">The sequence shown here is derived from an EMBL/GenBank/DDBJ whole genome shotgun (WGS) entry which is preliminary data.</text>
</comment>
<evidence type="ECO:0000256" key="1">
    <source>
        <dbReference type="SAM" id="MobiDB-lite"/>
    </source>
</evidence>
<gene>
    <name evidence="2" type="ORF">DPMN_158151</name>
</gene>